<feature type="region of interest" description="Disordered" evidence="1">
    <location>
        <begin position="435"/>
        <end position="459"/>
    </location>
</feature>
<dbReference type="GO" id="GO:0005814">
    <property type="term" value="C:centriole"/>
    <property type="evidence" value="ECO:0007669"/>
    <property type="project" value="TreeGrafter"/>
</dbReference>
<dbReference type="InterPro" id="IPR036322">
    <property type="entry name" value="WD40_repeat_dom_sf"/>
</dbReference>
<dbReference type="AlphaFoldDB" id="A0A9N9SFN8"/>
<dbReference type="InterPro" id="IPR001680">
    <property type="entry name" value="WD40_rpt"/>
</dbReference>
<dbReference type="PANTHER" id="PTHR44414:SF1">
    <property type="entry name" value="PROTEIN NEDD1"/>
    <property type="match status" value="1"/>
</dbReference>
<dbReference type="PANTHER" id="PTHR44414">
    <property type="entry name" value="PROTEIN NEDD1"/>
    <property type="match status" value="1"/>
</dbReference>
<reference evidence="2" key="1">
    <citation type="submission" date="2022-01" db="EMBL/GenBank/DDBJ databases">
        <authorList>
            <person name="King R."/>
        </authorList>
    </citation>
    <scope>NUCLEOTIDE SEQUENCE</scope>
</reference>
<evidence type="ECO:0000313" key="3">
    <source>
        <dbReference type="Proteomes" id="UP001153737"/>
    </source>
</evidence>
<dbReference type="GO" id="GO:0005737">
    <property type="term" value="C:cytoplasm"/>
    <property type="evidence" value="ECO:0007669"/>
    <property type="project" value="TreeGrafter"/>
</dbReference>
<dbReference type="Proteomes" id="UP001153737">
    <property type="component" value="Chromosome 4"/>
</dbReference>
<dbReference type="Gene3D" id="2.130.10.10">
    <property type="entry name" value="YVTN repeat-like/Quinoprotein amine dehydrogenase"/>
    <property type="match status" value="2"/>
</dbReference>
<protein>
    <submittedName>
        <fullName evidence="2">Uncharacterized protein</fullName>
    </submittedName>
</protein>
<accession>A0A9N9SFN8</accession>
<proteinExistence type="predicted"/>
<dbReference type="EMBL" id="OU896710">
    <property type="protein sequence ID" value="CAG9821357.1"/>
    <property type="molecule type" value="Genomic_DNA"/>
</dbReference>
<dbReference type="SMART" id="SM00320">
    <property type="entry name" value="WD40"/>
    <property type="match status" value="4"/>
</dbReference>
<keyword evidence="3" id="KW-1185">Reference proteome</keyword>
<organism evidence="2 3">
    <name type="scientific">Phaedon cochleariae</name>
    <name type="common">Mustard beetle</name>
    <dbReference type="NCBI Taxonomy" id="80249"/>
    <lineage>
        <taxon>Eukaryota</taxon>
        <taxon>Metazoa</taxon>
        <taxon>Ecdysozoa</taxon>
        <taxon>Arthropoda</taxon>
        <taxon>Hexapoda</taxon>
        <taxon>Insecta</taxon>
        <taxon>Pterygota</taxon>
        <taxon>Neoptera</taxon>
        <taxon>Endopterygota</taxon>
        <taxon>Coleoptera</taxon>
        <taxon>Polyphaga</taxon>
        <taxon>Cucujiformia</taxon>
        <taxon>Chrysomeloidea</taxon>
        <taxon>Chrysomelidae</taxon>
        <taxon>Chrysomelinae</taxon>
        <taxon>Chrysomelini</taxon>
        <taxon>Phaedon</taxon>
    </lineage>
</organism>
<name>A0A9N9SFN8_PHACE</name>
<dbReference type="OrthoDB" id="1602884at2759"/>
<dbReference type="GO" id="GO:0043015">
    <property type="term" value="F:gamma-tubulin binding"/>
    <property type="evidence" value="ECO:0007669"/>
    <property type="project" value="TreeGrafter"/>
</dbReference>
<evidence type="ECO:0000256" key="1">
    <source>
        <dbReference type="SAM" id="MobiDB-lite"/>
    </source>
</evidence>
<dbReference type="InterPro" id="IPR052818">
    <property type="entry name" value="NEDD1_Spindle_Assembly"/>
</dbReference>
<dbReference type="InterPro" id="IPR015943">
    <property type="entry name" value="WD40/YVTN_repeat-like_dom_sf"/>
</dbReference>
<dbReference type="SUPFAM" id="SSF50978">
    <property type="entry name" value="WD40 repeat-like"/>
    <property type="match status" value="1"/>
</dbReference>
<dbReference type="GO" id="GO:0005813">
    <property type="term" value="C:centrosome"/>
    <property type="evidence" value="ECO:0007669"/>
    <property type="project" value="TreeGrafter"/>
</dbReference>
<evidence type="ECO:0000313" key="2">
    <source>
        <dbReference type="EMBL" id="CAG9821357.1"/>
    </source>
</evidence>
<feature type="compositionally biased region" description="Polar residues" evidence="1">
    <location>
        <begin position="449"/>
        <end position="459"/>
    </location>
</feature>
<dbReference type="GO" id="GO:0007020">
    <property type="term" value="P:microtubule nucleation"/>
    <property type="evidence" value="ECO:0007669"/>
    <property type="project" value="TreeGrafter"/>
</dbReference>
<sequence>MTLATCAKDIKFYKWPDICYVGTYESPADCMTIRSISWSCDGKELLAVKSKGNPVILSAPTRPEQYVEAYDCSYANRATVATFSTADPDVVAFGTEEGGVYIYNVKSPRHPVDHLKLPSAVQNLEYTLDDQCLAAGCSNGQIILLDAHYKPCASFVVPNSPTLCTIACSKTSSNLLAGASKEGVLCLWDTETTDSLLCSKRHSGRITDLDFGDTTLSSVGADGKFLSYDLRSYKCVCNYELDCSLSSLAYLRGTHELAVSTASGQLRSYDSRNMKSPLRTFVASANGGIKKIAFPNAGDYLSSSVPVLKFSRNYEDEFSASGDFSIKSDSSPRRSNQTEQRNFVVASEESCEAETEVVEEGTSVKVSEMEEFSRVLEERIKTVTKEFEDKLLQTFYALRINTSKQFIGLEEKISHSWNNFVDYLRLSGAGTVCNSGGKTSREEFEEIEQGSSYQRTLEE</sequence>
<dbReference type="GO" id="GO:0000278">
    <property type="term" value="P:mitotic cell cycle"/>
    <property type="evidence" value="ECO:0007669"/>
    <property type="project" value="TreeGrafter"/>
</dbReference>
<dbReference type="GO" id="GO:0036064">
    <property type="term" value="C:ciliary basal body"/>
    <property type="evidence" value="ECO:0007669"/>
    <property type="project" value="TreeGrafter"/>
</dbReference>
<dbReference type="GO" id="GO:0000922">
    <property type="term" value="C:spindle pole"/>
    <property type="evidence" value="ECO:0007669"/>
    <property type="project" value="TreeGrafter"/>
</dbReference>
<reference evidence="2" key="2">
    <citation type="submission" date="2022-10" db="EMBL/GenBank/DDBJ databases">
        <authorList>
            <consortium name="ENA_rothamsted_submissions"/>
            <consortium name="culmorum"/>
            <person name="King R."/>
        </authorList>
    </citation>
    <scope>NUCLEOTIDE SEQUENCE</scope>
</reference>
<gene>
    <name evidence="2" type="ORF">PHAECO_LOCUS8340</name>
</gene>